<comment type="caution">
    <text evidence="1">The sequence shown here is derived from an EMBL/GenBank/DDBJ whole genome shotgun (WGS) entry which is preliminary data.</text>
</comment>
<reference evidence="1 2" key="1">
    <citation type="submission" date="2019-07" db="EMBL/GenBank/DDBJ databases">
        <title>Genomics analysis of Aphanomyces spp. identifies a new class of oomycete effector associated with host adaptation.</title>
        <authorList>
            <person name="Gaulin E."/>
        </authorList>
    </citation>
    <scope>NUCLEOTIDE SEQUENCE [LARGE SCALE GENOMIC DNA]</scope>
    <source>
        <strain evidence="1 2">ATCC 201684</strain>
    </source>
</reference>
<dbReference type="VEuPathDB" id="FungiDB:AeMF1_019104"/>
<proteinExistence type="predicted"/>
<dbReference type="AlphaFoldDB" id="A0A6G0WZY3"/>
<accession>A0A6G0WZY3</accession>
<organism evidence="1 2">
    <name type="scientific">Aphanomyces euteiches</name>
    <dbReference type="NCBI Taxonomy" id="100861"/>
    <lineage>
        <taxon>Eukaryota</taxon>
        <taxon>Sar</taxon>
        <taxon>Stramenopiles</taxon>
        <taxon>Oomycota</taxon>
        <taxon>Saprolegniomycetes</taxon>
        <taxon>Saprolegniales</taxon>
        <taxon>Verrucalvaceae</taxon>
        <taxon>Aphanomyces</taxon>
    </lineage>
</organism>
<dbReference type="Proteomes" id="UP000481153">
    <property type="component" value="Unassembled WGS sequence"/>
</dbReference>
<dbReference type="EMBL" id="VJMJ01000126">
    <property type="protein sequence ID" value="KAF0733079.1"/>
    <property type="molecule type" value="Genomic_DNA"/>
</dbReference>
<keyword evidence="2" id="KW-1185">Reference proteome</keyword>
<evidence type="ECO:0000313" key="2">
    <source>
        <dbReference type="Proteomes" id="UP000481153"/>
    </source>
</evidence>
<sequence>MTMTACPRTFSAFLGPEVTQTFMALPHADKIRRFEAFIKFVQAQRIRFRPSKRATTCHAVVVDEEVMPRSEAESLVAGRTISGFGVDGTADGFLPQCELSLGAAWLAHDIGHQDVVENPRGSFKFGWCHAEKQKLTELRRKMTDKSHWRAVCLVVDRNMCSDCIAFTSALAAFEDEPIRIRDPEYSRVFQPQGAIVEVVSSDGALKMREESQV</sequence>
<evidence type="ECO:0000313" key="1">
    <source>
        <dbReference type="EMBL" id="KAF0733079.1"/>
    </source>
</evidence>
<gene>
    <name evidence="1" type="ORF">Ae201684_009901</name>
</gene>
<name>A0A6G0WZY3_9STRA</name>
<protein>
    <submittedName>
        <fullName evidence="1">Uncharacterized protein</fullName>
    </submittedName>
</protein>